<sequence length="447" mass="50953">MAQSLLTQLENHLEKVRRQYFAPDDFFVLGVSGGPDSMALMYLLKRLEISALIVHVNYGKRDEASDLDQELAEQMAFQWGFECCTIPLNPEDAGDENFQNWARKQRYRFFRDFKEEYDAAAILTAHHQDDQVETILQKLLRGSAPEAWQGMSVWDGELFRPLLPFTKQQILDYCDGEVIPYRVDESNLQSDYARNFLRNELAEQMDGFFPGWQQNILKLQEQGERFEAAMQQVAGQVAEKNMIDLTKYSALPDNLKTSVLKTILKINGLEQSLSRGEWQQLKEIEHIQTGTTIEAGNLRLTSDRGQVVIQAHKEQASISYTFKRGEVESDFKTGPVSLKLVSSRSQSANLQVDADKLQWPLTLREWQEGDRFTPLGLSGSQNIAKHLTSRKIPAHLKEKALVLCGSDGTIYAIIYPVKAENNEWGAVAEEARYHPQTEIFLTINLSI</sequence>
<feature type="domain" description="Lysidine-tRNA(Ile) synthetase C-terminal" evidence="9">
    <location>
        <begin position="361"/>
        <end position="429"/>
    </location>
</feature>
<dbReference type="EC" id="6.3.4.19" evidence="8"/>
<dbReference type="SUPFAM" id="SSF56037">
    <property type="entry name" value="PheT/TilS domain"/>
    <property type="match status" value="1"/>
</dbReference>
<evidence type="ECO:0000313" key="11">
    <source>
        <dbReference type="Proteomes" id="UP000317557"/>
    </source>
</evidence>
<dbReference type="AlphaFoldDB" id="A0A521CCZ3"/>
<dbReference type="PANTHER" id="PTHR43033">
    <property type="entry name" value="TRNA(ILE)-LYSIDINE SYNTHASE-RELATED"/>
    <property type="match status" value="1"/>
</dbReference>
<protein>
    <recommendedName>
        <fullName evidence="8">tRNA(Ile)-lysidine synthase</fullName>
        <ecNumber evidence="8">6.3.4.19</ecNumber>
    </recommendedName>
    <alternativeName>
        <fullName evidence="8">tRNA(Ile)-2-lysyl-cytidine synthase</fullName>
    </alternativeName>
    <alternativeName>
        <fullName evidence="8">tRNA(Ile)-lysidine synthetase</fullName>
    </alternativeName>
</protein>
<dbReference type="RefSeq" id="WP_142453883.1">
    <property type="nucleotide sequence ID" value="NZ_FXTP01000005.1"/>
</dbReference>
<evidence type="ECO:0000256" key="5">
    <source>
        <dbReference type="ARBA" id="ARBA00022741"/>
    </source>
</evidence>
<keyword evidence="5 8" id="KW-0547">Nucleotide-binding</keyword>
<dbReference type="GO" id="GO:0006400">
    <property type="term" value="P:tRNA modification"/>
    <property type="evidence" value="ECO:0007669"/>
    <property type="project" value="UniProtKB-UniRule"/>
</dbReference>
<keyword evidence="6 8" id="KW-0067">ATP-binding</keyword>
<evidence type="ECO:0000256" key="8">
    <source>
        <dbReference type="HAMAP-Rule" id="MF_01161"/>
    </source>
</evidence>
<organism evidence="10 11">
    <name type="scientific">Gracilimonas mengyeensis</name>
    <dbReference type="NCBI Taxonomy" id="1302730"/>
    <lineage>
        <taxon>Bacteria</taxon>
        <taxon>Pseudomonadati</taxon>
        <taxon>Balneolota</taxon>
        <taxon>Balneolia</taxon>
        <taxon>Balneolales</taxon>
        <taxon>Balneolaceae</taxon>
        <taxon>Gracilimonas</taxon>
    </lineage>
</organism>
<dbReference type="CDD" id="cd01992">
    <property type="entry name" value="TilS_N"/>
    <property type="match status" value="1"/>
</dbReference>
<dbReference type="SUPFAM" id="SSF52402">
    <property type="entry name" value="Adenine nucleotide alpha hydrolases-like"/>
    <property type="match status" value="1"/>
</dbReference>
<dbReference type="SMART" id="SM00977">
    <property type="entry name" value="TilS_C"/>
    <property type="match status" value="1"/>
</dbReference>
<name>A0A521CCZ3_9BACT</name>
<keyword evidence="4 8" id="KW-0819">tRNA processing</keyword>
<keyword evidence="2 8" id="KW-0963">Cytoplasm</keyword>
<dbReference type="OrthoDB" id="9807403at2"/>
<comment type="domain">
    <text evidence="8">The N-terminal region contains the highly conserved SGGXDS motif, predicted to be a P-loop motif involved in ATP binding.</text>
</comment>
<evidence type="ECO:0000256" key="7">
    <source>
        <dbReference type="ARBA" id="ARBA00048539"/>
    </source>
</evidence>
<dbReference type="InterPro" id="IPR012094">
    <property type="entry name" value="tRNA_Ile_lys_synt"/>
</dbReference>
<dbReference type="InterPro" id="IPR014729">
    <property type="entry name" value="Rossmann-like_a/b/a_fold"/>
</dbReference>
<evidence type="ECO:0000256" key="4">
    <source>
        <dbReference type="ARBA" id="ARBA00022694"/>
    </source>
</evidence>
<dbReference type="PANTHER" id="PTHR43033:SF1">
    <property type="entry name" value="TRNA(ILE)-LYSIDINE SYNTHASE-RELATED"/>
    <property type="match status" value="1"/>
</dbReference>
<comment type="catalytic activity">
    <reaction evidence="7 8">
        <text>cytidine(34) in tRNA(Ile2) + L-lysine + ATP = lysidine(34) in tRNA(Ile2) + AMP + diphosphate + H(+)</text>
        <dbReference type="Rhea" id="RHEA:43744"/>
        <dbReference type="Rhea" id="RHEA-COMP:10625"/>
        <dbReference type="Rhea" id="RHEA-COMP:10670"/>
        <dbReference type="ChEBI" id="CHEBI:15378"/>
        <dbReference type="ChEBI" id="CHEBI:30616"/>
        <dbReference type="ChEBI" id="CHEBI:32551"/>
        <dbReference type="ChEBI" id="CHEBI:33019"/>
        <dbReference type="ChEBI" id="CHEBI:82748"/>
        <dbReference type="ChEBI" id="CHEBI:83665"/>
        <dbReference type="ChEBI" id="CHEBI:456215"/>
        <dbReference type="EC" id="6.3.4.19"/>
    </reaction>
</comment>
<dbReference type="InterPro" id="IPR012795">
    <property type="entry name" value="tRNA_Ile_lys_synt_N"/>
</dbReference>
<accession>A0A521CCZ3</accession>
<dbReference type="EMBL" id="FXTP01000005">
    <property type="protein sequence ID" value="SMO57292.1"/>
    <property type="molecule type" value="Genomic_DNA"/>
</dbReference>
<evidence type="ECO:0000256" key="2">
    <source>
        <dbReference type="ARBA" id="ARBA00022490"/>
    </source>
</evidence>
<gene>
    <name evidence="8" type="primary">tilS</name>
    <name evidence="10" type="ORF">SAMN06265219_10552</name>
</gene>
<comment type="similarity">
    <text evidence="8">Belongs to the tRNA(Ile)-lysidine synthase family.</text>
</comment>
<evidence type="ECO:0000313" key="10">
    <source>
        <dbReference type="EMBL" id="SMO57292.1"/>
    </source>
</evidence>
<dbReference type="NCBIfam" id="TIGR02433">
    <property type="entry name" value="lysidine_TilS_C"/>
    <property type="match status" value="1"/>
</dbReference>
<keyword evidence="11" id="KW-1185">Reference proteome</keyword>
<keyword evidence="3 8" id="KW-0436">Ligase</keyword>
<evidence type="ECO:0000256" key="6">
    <source>
        <dbReference type="ARBA" id="ARBA00022840"/>
    </source>
</evidence>
<dbReference type="InterPro" id="IPR012796">
    <property type="entry name" value="Lysidine-tRNA-synth_C"/>
</dbReference>
<dbReference type="GO" id="GO:0032267">
    <property type="term" value="F:tRNA(Ile)-lysidine synthase activity"/>
    <property type="evidence" value="ECO:0007669"/>
    <property type="project" value="UniProtKB-EC"/>
</dbReference>
<reference evidence="10 11" key="1">
    <citation type="submission" date="2017-05" db="EMBL/GenBank/DDBJ databases">
        <authorList>
            <person name="Varghese N."/>
            <person name="Submissions S."/>
        </authorList>
    </citation>
    <scope>NUCLEOTIDE SEQUENCE [LARGE SCALE GENOMIC DNA]</scope>
    <source>
        <strain evidence="10 11">DSM 21985</strain>
    </source>
</reference>
<evidence type="ECO:0000256" key="1">
    <source>
        <dbReference type="ARBA" id="ARBA00004496"/>
    </source>
</evidence>
<dbReference type="NCBIfam" id="TIGR02432">
    <property type="entry name" value="lysidine_TilS_N"/>
    <property type="match status" value="1"/>
</dbReference>
<evidence type="ECO:0000256" key="3">
    <source>
        <dbReference type="ARBA" id="ARBA00022598"/>
    </source>
</evidence>
<dbReference type="GO" id="GO:0005524">
    <property type="term" value="F:ATP binding"/>
    <property type="evidence" value="ECO:0007669"/>
    <property type="project" value="UniProtKB-UniRule"/>
</dbReference>
<feature type="binding site" evidence="8">
    <location>
        <begin position="32"/>
        <end position="37"/>
    </location>
    <ligand>
        <name>ATP</name>
        <dbReference type="ChEBI" id="CHEBI:30616"/>
    </ligand>
</feature>
<evidence type="ECO:0000259" key="9">
    <source>
        <dbReference type="SMART" id="SM00977"/>
    </source>
</evidence>
<dbReference type="Gene3D" id="3.40.50.620">
    <property type="entry name" value="HUPs"/>
    <property type="match status" value="1"/>
</dbReference>
<dbReference type="Pfam" id="PF01171">
    <property type="entry name" value="ATP_bind_3"/>
    <property type="match status" value="1"/>
</dbReference>
<dbReference type="InterPro" id="IPR011063">
    <property type="entry name" value="TilS/TtcA_N"/>
</dbReference>
<dbReference type="GO" id="GO:0005737">
    <property type="term" value="C:cytoplasm"/>
    <property type="evidence" value="ECO:0007669"/>
    <property type="project" value="UniProtKB-SubCell"/>
</dbReference>
<dbReference type="Proteomes" id="UP000317557">
    <property type="component" value="Unassembled WGS sequence"/>
</dbReference>
<proteinExistence type="inferred from homology"/>
<dbReference type="HAMAP" id="MF_01161">
    <property type="entry name" value="tRNA_Ile_lys_synt"/>
    <property type="match status" value="1"/>
</dbReference>
<comment type="function">
    <text evidence="8">Ligates lysine onto the cytidine present at position 34 of the AUA codon-specific tRNA(Ile) that contains the anticodon CAU, in an ATP-dependent manner. Cytidine is converted to lysidine, thus changing the amino acid specificity of the tRNA from methionine to isoleucine.</text>
</comment>
<comment type="subcellular location">
    <subcellularLocation>
        <location evidence="1 8">Cytoplasm</location>
    </subcellularLocation>
</comment>